<keyword evidence="8" id="KW-1185">Reference proteome</keyword>
<dbReference type="NCBIfam" id="TIGR02779">
    <property type="entry name" value="NHEJ_ligase_lig"/>
    <property type="match status" value="1"/>
</dbReference>
<evidence type="ECO:0000313" key="8">
    <source>
        <dbReference type="Proteomes" id="UP000449969"/>
    </source>
</evidence>
<dbReference type="PANTHER" id="PTHR45674">
    <property type="entry name" value="DNA LIGASE 1/3 FAMILY MEMBER"/>
    <property type="match status" value="1"/>
</dbReference>
<dbReference type="SUPFAM" id="SSF50249">
    <property type="entry name" value="Nucleic acid-binding proteins"/>
    <property type="match status" value="1"/>
</dbReference>
<comment type="catalytic activity">
    <reaction evidence="4">
        <text>ATP + (deoxyribonucleotide)n-3'-hydroxyl + 5'-phospho-(deoxyribonucleotide)m = (deoxyribonucleotide)n+m + AMP + diphosphate.</text>
        <dbReference type="EC" id="6.5.1.1"/>
    </reaction>
</comment>
<dbReference type="Pfam" id="PF04679">
    <property type="entry name" value="DNA_ligase_A_C"/>
    <property type="match status" value="1"/>
</dbReference>
<evidence type="ECO:0000256" key="2">
    <source>
        <dbReference type="ARBA" id="ARBA00012727"/>
    </source>
</evidence>
<dbReference type="GO" id="GO:0006281">
    <property type="term" value="P:DNA repair"/>
    <property type="evidence" value="ECO:0007669"/>
    <property type="project" value="InterPro"/>
</dbReference>
<evidence type="ECO:0000259" key="6">
    <source>
        <dbReference type="PROSITE" id="PS50160"/>
    </source>
</evidence>
<feature type="domain" description="ATP-dependent DNA ligase family profile" evidence="6">
    <location>
        <begin position="123"/>
        <end position="237"/>
    </location>
</feature>
<dbReference type="EMBL" id="WQNE01000002">
    <property type="protein sequence ID" value="MVT72317.1"/>
    <property type="molecule type" value="Genomic_DNA"/>
</dbReference>
<dbReference type="InterPro" id="IPR050191">
    <property type="entry name" value="ATP-dep_DNA_ligase"/>
</dbReference>
<gene>
    <name evidence="7" type="ORF">GPL20_04220</name>
</gene>
<dbReference type="Gene3D" id="3.30.470.30">
    <property type="entry name" value="DNA ligase/mRNA capping enzyme"/>
    <property type="match status" value="1"/>
</dbReference>
<feature type="region of interest" description="Disordered" evidence="5">
    <location>
        <begin position="1"/>
        <end position="23"/>
    </location>
</feature>
<dbReference type="CDD" id="cd07906">
    <property type="entry name" value="Adenylation_DNA_ligase_LigD_LigC"/>
    <property type="match status" value="1"/>
</dbReference>
<dbReference type="GO" id="GO:0006310">
    <property type="term" value="P:DNA recombination"/>
    <property type="evidence" value="ECO:0007669"/>
    <property type="project" value="InterPro"/>
</dbReference>
<dbReference type="Gene3D" id="2.40.50.140">
    <property type="entry name" value="Nucleic acid-binding proteins"/>
    <property type="match status" value="1"/>
</dbReference>
<evidence type="ECO:0000256" key="3">
    <source>
        <dbReference type="ARBA" id="ARBA00022598"/>
    </source>
</evidence>
<dbReference type="CDD" id="cd07971">
    <property type="entry name" value="OBF_DNA_ligase_LigD"/>
    <property type="match status" value="1"/>
</dbReference>
<dbReference type="InterPro" id="IPR014146">
    <property type="entry name" value="LigD_ligase_dom"/>
</dbReference>
<dbReference type="InterPro" id="IPR012310">
    <property type="entry name" value="DNA_ligase_ATP-dep_cent"/>
</dbReference>
<dbReference type="InterPro" id="IPR012340">
    <property type="entry name" value="NA-bd_OB-fold"/>
</dbReference>
<dbReference type="SUPFAM" id="SSF56091">
    <property type="entry name" value="DNA ligase/mRNA capping enzyme, catalytic domain"/>
    <property type="match status" value="1"/>
</dbReference>
<name>A0A844T0K2_9BRAD</name>
<evidence type="ECO:0000313" key="7">
    <source>
        <dbReference type="EMBL" id="MVT72317.1"/>
    </source>
</evidence>
<reference evidence="7 8" key="1">
    <citation type="submission" date="2019-12" db="EMBL/GenBank/DDBJ databases">
        <title>Draft genome sequences Bradyrhizobium cajani AMBPC1010, Bradyrhizobium pachyrhizi AMBPC1040 and Bradyrhizobium yuanmingense ALSPC3051, three plant growth promoting strains isolated from nodules of Cajanus cajan L. in Dominican Republic.</title>
        <authorList>
            <person name="Flores-Felix J.D."/>
            <person name="Araujo J."/>
            <person name="Diaz-Alcantara C."/>
            <person name="Gonzalez-Andres F."/>
            <person name="Velazquez E."/>
        </authorList>
    </citation>
    <scope>NUCLEOTIDE SEQUENCE [LARGE SCALE GENOMIC DNA]</scope>
    <source>
        <strain evidence="7 8">1010</strain>
    </source>
</reference>
<evidence type="ECO:0000256" key="4">
    <source>
        <dbReference type="ARBA" id="ARBA00034003"/>
    </source>
</evidence>
<dbReference type="InterPro" id="IPR012309">
    <property type="entry name" value="DNA_ligase_ATP-dep_C"/>
</dbReference>
<dbReference type="PANTHER" id="PTHR45674:SF4">
    <property type="entry name" value="DNA LIGASE 1"/>
    <property type="match status" value="1"/>
</dbReference>
<evidence type="ECO:0000256" key="5">
    <source>
        <dbReference type="SAM" id="MobiDB-lite"/>
    </source>
</evidence>
<accession>A0A844T0K2</accession>
<proteinExistence type="inferred from homology"/>
<sequence length="317" mass="35812">MRSVAKRTRAAPPAEKPEAPQMPGFISPQLATLKMKAPSGYQWIHEIKYDGYRIQLRIDGDDRRAYTRNGYNWVSKFSRIAAAFDIEGQAIVDGEVVVIHAGRTNFSELQADLGRGDQDRLIFFAFDLLWLDDKDLRKEPQIGRKRLLKELIDNHKLEEPILFSEHHEGDGQALFVAASKLNYEGIISKRVDAPYRSERVEAWQKIKVVQKGKFPVVGFIKDPSGVAALYLGKQEGKDLVYMGKVGTGWSLTTSAQIRKALDTVVSPKQRLTKTIRKPKATWVEPKFYADIEYRDITSEGLLRASSFKGLSRGTGRS</sequence>
<comment type="caution">
    <text evidence="7">The sequence shown here is derived from an EMBL/GenBank/DDBJ whole genome shotgun (WGS) entry which is preliminary data.</text>
</comment>
<dbReference type="PROSITE" id="PS50160">
    <property type="entry name" value="DNA_LIGASE_A3"/>
    <property type="match status" value="1"/>
</dbReference>
<comment type="similarity">
    <text evidence="1">Belongs to the ATP-dependent DNA ligase family.</text>
</comment>
<protein>
    <recommendedName>
        <fullName evidence="2">DNA ligase (ATP)</fullName>
        <ecNumber evidence="2">6.5.1.1</ecNumber>
    </recommendedName>
</protein>
<dbReference type="EC" id="6.5.1.1" evidence="2"/>
<dbReference type="Gene3D" id="3.30.1490.70">
    <property type="match status" value="1"/>
</dbReference>
<dbReference type="AlphaFoldDB" id="A0A844T0K2"/>
<dbReference type="Pfam" id="PF01068">
    <property type="entry name" value="DNA_ligase_A_M"/>
    <property type="match status" value="1"/>
</dbReference>
<evidence type="ECO:0000256" key="1">
    <source>
        <dbReference type="ARBA" id="ARBA00007572"/>
    </source>
</evidence>
<organism evidence="7 8">
    <name type="scientific">Bradyrhizobium cajani</name>
    <dbReference type="NCBI Taxonomy" id="1928661"/>
    <lineage>
        <taxon>Bacteria</taxon>
        <taxon>Pseudomonadati</taxon>
        <taxon>Pseudomonadota</taxon>
        <taxon>Alphaproteobacteria</taxon>
        <taxon>Hyphomicrobiales</taxon>
        <taxon>Nitrobacteraceae</taxon>
        <taxon>Bradyrhizobium</taxon>
    </lineage>
</organism>
<dbReference type="GO" id="GO:0005524">
    <property type="term" value="F:ATP binding"/>
    <property type="evidence" value="ECO:0007669"/>
    <property type="project" value="InterPro"/>
</dbReference>
<dbReference type="Proteomes" id="UP000449969">
    <property type="component" value="Unassembled WGS sequence"/>
</dbReference>
<dbReference type="GO" id="GO:0003910">
    <property type="term" value="F:DNA ligase (ATP) activity"/>
    <property type="evidence" value="ECO:0007669"/>
    <property type="project" value="UniProtKB-EC"/>
</dbReference>
<dbReference type="OrthoDB" id="9802472at2"/>
<keyword evidence="3 7" id="KW-0436">Ligase</keyword>